<name>A0AAU8CWF8_9HYPH</name>
<dbReference type="AlphaFoldDB" id="A0AAU8CWF8"/>
<sequence length="97" mass="10102">MFGLFDWIKLGAGFTAGALATGSAAYLVGYAEGDGAGYDRRVAEVAVADGKATLERKGDDATLQTLSDYDLCVVGMRGSGLPVDACEQLRPVREGEP</sequence>
<accession>A0AAU8CWF8</accession>
<evidence type="ECO:0000313" key="1">
    <source>
        <dbReference type="EMBL" id="XCG51185.1"/>
    </source>
</evidence>
<gene>
    <name evidence="1" type="ORF">ABVK50_12205</name>
</gene>
<proteinExistence type="predicted"/>
<dbReference type="EMBL" id="CP159253">
    <property type="protein sequence ID" value="XCG51185.1"/>
    <property type="molecule type" value="Genomic_DNA"/>
</dbReference>
<dbReference type="RefSeq" id="WP_353641304.1">
    <property type="nucleotide sequence ID" value="NZ_CP159253.1"/>
</dbReference>
<protein>
    <submittedName>
        <fullName evidence="1">Uncharacterized protein</fullName>
    </submittedName>
</protein>
<organism evidence="1">
    <name type="scientific">Mesorhizobium sp. WSM2240</name>
    <dbReference type="NCBI Taxonomy" id="3228851"/>
    <lineage>
        <taxon>Bacteria</taxon>
        <taxon>Pseudomonadati</taxon>
        <taxon>Pseudomonadota</taxon>
        <taxon>Alphaproteobacteria</taxon>
        <taxon>Hyphomicrobiales</taxon>
        <taxon>Phyllobacteriaceae</taxon>
        <taxon>Mesorhizobium</taxon>
    </lineage>
</organism>
<reference evidence="1" key="1">
    <citation type="submission" date="2024-06" db="EMBL/GenBank/DDBJ databases">
        <title>Mesorhizobium karijinii sp. nov., a symbiont of the iconic Swainsona formosa from arid Australia.</title>
        <authorList>
            <person name="Hill Y.J."/>
            <person name="Watkin E.L.J."/>
            <person name="O'Hara G.W."/>
            <person name="Terpolilli J."/>
            <person name="Tye M.L."/>
            <person name="Kohlmeier M.G."/>
        </authorList>
    </citation>
    <scope>NUCLEOTIDE SEQUENCE</scope>
    <source>
        <strain evidence="1">WSM2240</strain>
    </source>
</reference>